<feature type="domain" description="Glucose receptor Git3-like N-terminal" evidence="3">
    <location>
        <begin position="9"/>
        <end position="193"/>
    </location>
</feature>
<sequence>MPYDLTVAIPTLVGSLLSAVATSCVLISYIVYADQQRSFRHALVLNLALAEFINSLNNSISGIYAIVNRGNIAEGPACSLNGWVGQWSVQAADFSILAIAVVTLLTITRKTYMPNASLLSKVLICASVWVIPTITATTAAGLEELKPVSGNWCWISGKRTDLRYALGHGWRFSIILGTIGIYIYIWVYMRRHFIQLHNLSGGRSYGQGSSNKAAKRRTFHRDNAIELRSESQTELHEINVEYRYEVKHSEGRSGTSLGKDLDIESSVGDNRRPSETTLGSPLSPVSPYIKDPSALTKDFPPADSVRNVAIAMPGSSAKVAISGAYESGTTPQRNGASPRDLEREIKRMLLLNAYPVLYIILWLPGILNRLVEASGHSSYPLAILQCSTQYIGLANAITYGFNEHLKTTVRRDLVKCTLRNATESPLLRLPAELRNRIYEYALALKIGYDGSYIYYIPGNSYRGEFRPFGLLRVCRQIQHEAALLPYSLSIFTFRNAIALRIFVQQLSTSQQNAIRTIQIGKVECLPSQSEDFDIIKFAHLNRLGGLQTIVIEEDRGFAEIVRSWKADVMVRVWKSGDDVDMWYPWCWCTAANQRNSPLLRLPAELRNRVYEYVLGGCEIWMEPTIWETKTKQHWCPPGGNVLALTLLKVCSQINAEAALLPYSLNTFFFCGILSLDLFVQDVPMSAVQAIRRLMFTRAMDEKGSFRAFAWYILPFEGLQEVALRRSEILELPGYYPEGTEAKLSNKLTELKTEMPNFKVFLLDEFRTECGIEYC</sequence>
<evidence type="ECO:0000259" key="3">
    <source>
        <dbReference type="Pfam" id="PF11710"/>
    </source>
</evidence>
<feature type="transmembrane region" description="Helical" evidence="2">
    <location>
        <begin position="170"/>
        <end position="189"/>
    </location>
</feature>
<organism evidence="4 5">
    <name type="scientific">Alternaria tenuissima</name>
    <dbReference type="NCBI Taxonomy" id="119927"/>
    <lineage>
        <taxon>Eukaryota</taxon>
        <taxon>Fungi</taxon>
        <taxon>Dikarya</taxon>
        <taxon>Ascomycota</taxon>
        <taxon>Pezizomycotina</taxon>
        <taxon>Dothideomycetes</taxon>
        <taxon>Pleosporomycetidae</taxon>
        <taxon>Pleosporales</taxon>
        <taxon>Pleosporineae</taxon>
        <taxon>Pleosporaceae</taxon>
        <taxon>Alternaria</taxon>
        <taxon>Alternaria sect. Alternaria</taxon>
        <taxon>Alternaria alternata complex</taxon>
    </lineage>
</organism>
<comment type="caution">
    <text evidence="4">The sequence shown here is derived from an EMBL/GenBank/DDBJ whole genome shotgun (WGS) entry which is preliminary data.</text>
</comment>
<evidence type="ECO:0000256" key="1">
    <source>
        <dbReference type="SAM" id="MobiDB-lite"/>
    </source>
</evidence>
<reference evidence="5" key="1">
    <citation type="journal article" date="2019" name="bioRxiv">
        <title>Genomics, evolutionary history and diagnostics of the Alternaria alternata species group including apple and Asian pear pathotypes.</title>
        <authorList>
            <person name="Armitage A.D."/>
            <person name="Cockerton H.M."/>
            <person name="Sreenivasaprasad S."/>
            <person name="Woodhall J.W."/>
            <person name="Lane C.R."/>
            <person name="Harrison R.J."/>
            <person name="Clarkson J.P."/>
        </authorList>
    </citation>
    <scope>NUCLEOTIDE SEQUENCE [LARGE SCALE GENOMIC DNA]</scope>
    <source>
        <strain evidence="5">FERA 635</strain>
    </source>
</reference>
<feature type="transmembrane region" description="Helical" evidence="2">
    <location>
        <begin position="119"/>
        <end position="142"/>
    </location>
</feature>
<name>A0ABY0G853_9PLEO</name>
<keyword evidence="5" id="KW-1185">Reference proteome</keyword>
<proteinExistence type="predicted"/>
<feature type="transmembrane region" description="Helical" evidence="2">
    <location>
        <begin position="349"/>
        <end position="367"/>
    </location>
</feature>
<dbReference type="PANTHER" id="PTHR38790:SF4">
    <property type="entry name" value="2EXR DOMAIN-CONTAINING PROTEIN"/>
    <property type="match status" value="1"/>
</dbReference>
<feature type="region of interest" description="Disordered" evidence="1">
    <location>
        <begin position="249"/>
        <end position="286"/>
    </location>
</feature>
<dbReference type="Gene3D" id="1.20.1070.10">
    <property type="entry name" value="Rhodopsin 7-helix transmembrane proteins"/>
    <property type="match status" value="1"/>
</dbReference>
<keyword evidence="2" id="KW-0812">Transmembrane</keyword>
<evidence type="ECO:0000313" key="4">
    <source>
        <dbReference type="EMBL" id="RYN97199.1"/>
    </source>
</evidence>
<evidence type="ECO:0000256" key="2">
    <source>
        <dbReference type="SAM" id="Phobius"/>
    </source>
</evidence>
<keyword evidence="2" id="KW-0472">Membrane</keyword>
<dbReference type="EMBL" id="PDXF01000031">
    <property type="protein sequence ID" value="RYN97199.1"/>
    <property type="molecule type" value="Genomic_DNA"/>
</dbReference>
<gene>
    <name evidence="4" type="ORF">AA0119_g7701</name>
</gene>
<feature type="transmembrane region" description="Helical" evidence="2">
    <location>
        <begin position="44"/>
        <end position="67"/>
    </location>
</feature>
<protein>
    <recommendedName>
        <fullName evidence="3">Glucose receptor Git3-like N-terminal domain-containing protein</fullName>
    </recommendedName>
</protein>
<keyword evidence="2" id="KW-1133">Transmembrane helix</keyword>
<dbReference type="Proteomes" id="UP000293195">
    <property type="component" value="Unassembled WGS sequence"/>
</dbReference>
<dbReference type="PANTHER" id="PTHR38790">
    <property type="entry name" value="2EXR DOMAIN-CONTAINING PROTEIN-RELATED"/>
    <property type="match status" value="1"/>
</dbReference>
<feature type="transmembrane region" description="Helical" evidence="2">
    <location>
        <begin position="87"/>
        <end position="107"/>
    </location>
</feature>
<dbReference type="SUPFAM" id="SSF81321">
    <property type="entry name" value="Family A G protein-coupled receptor-like"/>
    <property type="match status" value="1"/>
</dbReference>
<dbReference type="InterPro" id="IPR023041">
    <property type="entry name" value="Glucose_rcpt_Git3-like_N"/>
</dbReference>
<evidence type="ECO:0000313" key="5">
    <source>
        <dbReference type="Proteomes" id="UP000293195"/>
    </source>
</evidence>
<dbReference type="CDD" id="cd00637">
    <property type="entry name" value="7tm_classA_rhodopsin-like"/>
    <property type="match status" value="1"/>
</dbReference>
<feature type="transmembrane region" description="Helical" evidence="2">
    <location>
        <begin position="12"/>
        <end position="32"/>
    </location>
</feature>
<dbReference type="Pfam" id="PF11710">
    <property type="entry name" value="Git3"/>
    <property type="match status" value="1"/>
</dbReference>
<accession>A0ABY0G853</accession>